<dbReference type="EMBL" id="SNRW01009148">
    <property type="protein sequence ID" value="KAA6378431.1"/>
    <property type="molecule type" value="Genomic_DNA"/>
</dbReference>
<comment type="caution">
    <text evidence="3">The sequence shown here is derived from an EMBL/GenBank/DDBJ whole genome shotgun (WGS) entry which is preliminary data.</text>
</comment>
<accession>A0A5J4V7Y9</accession>
<feature type="compositionally biased region" description="Basic and acidic residues" evidence="1">
    <location>
        <begin position="886"/>
        <end position="897"/>
    </location>
</feature>
<dbReference type="Pfam" id="PF19263">
    <property type="entry name" value="DUF5906"/>
    <property type="match status" value="1"/>
</dbReference>
<sequence>TNVKCETLEKGPKRKYTRKSKADEKAKEMIDQMINEQTNEQTIEPTNREIIEEKYDQRISELRNQHEGTDKEQDERSYLIYRLEKNREDNIFEEVMQPLVELYSQEQDSKTIIERVKDAMINTVNYTKIGQQEGKKQQITGKLIDLSLMDEDNLCVIDIDIHKDKSIEEIDKIRQNLIDSLPPNVGLVKTAHGGLHIYCNKNFYLLPSNRNVKVAVTDSFDIEVFAKMTKYKIENGQETKEIVQNRVVAPNTAIRETKNNQRVTLKYEAVNDWENASHLASLREILDKWNIDIEMSYKDYAQQQHDRIYGVQINDDGAIEQMNDELAQACVDGLKNLEIHNYPQPINMEVSLLSIFCGLYGIANESIRAEGMKNIRQFNKLSANADKNYGQAASNGERKPNPWILTKILRYHNKDYYEYTIKPLLKKNYEVKKQSKIVDTVKQIEKHEIDLKDEFTLTDVSSKALNGQYQNQLELVAEDLLKIIKVVPCQNGWCYAIKEYDCLHNTNAIHYKNKTAIYDQLRSIRLWQDGKKNITAIDALEQYHSLFEKVGIRFISQNPKIFSVFQGYKYLQLEEVNYTKIEGFLGLVKDTISANDELIYEYLINWFAFIVQNAGKKTETVIILQGLQGIGKNVFTNVLCELLAGYSSKNITDIDDFVGKFNAAIENKMLAIANEMKNFGESRMSNMDALKSIITEYSFVVNEKYIPKHEVENVVNMILVTNNIFPIKIENNDRRYVVCKCNSVHRGDLAYFTILCNSFDEDFYNNLFTFFMTRDISQFNPRNIPMTQAKKELIRASRSKVDDIIIDHFKQFKDGEIISQVELWKPQDMVLKNYQLAINNICSQVQRTTNGQRKRFYKMKEEMVKIYENMLDEDVDEKEVEAQTVDQEKQEEGNEYI</sequence>
<evidence type="ECO:0000256" key="1">
    <source>
        <dbReference type="SAM" id="MobiDB-lite"/>
    </source>
</evidence>
<dbReference type="InterPro" id="IPR027417">
    <property type="entry name" value="P-loop_NTPase"/>
</dbReference>
<dbReference type="SUPFAM" id="SSF52540">
    <property type="entry name" value="P-loop containing nucleoside triphosphate hydrolases"/>
    <property type="match status" value="1"/>
</dbReference>
<feature type="compositionally biased region" description="Basic and acidic residues" evidence="1">
    <location>
        <begin position="1"/>
        <end position="11"/>
    </location>
</feature>
<feature type="region of interest" description="Disordered" evidence="1">
    <location>
        <begin position="877"/>
        <end position="897"/>
    </location>
</feature>
<evidence type="ECO:0000313" key="4">
    <source>
        <dbReference type="Proteomes" id="UP000324800"/>
    </source>
</evidence>
<dbReference type="Proteomes" id="UP000324800">
    <property type="component" value="Unassembled WGS sequence"/>
</dbReference>
<reference evidence="3 4" key="1">
    <citation type="submission" date="2019-03" db="EMBL/GenBank/DDBJ databases">
        <title>Single cell metagenomics reveals metabolic interactions within the superorganism composed of flagellate Streblomastix strix and complex community of Bacteroidetes bacteria on its surface.</title>
        <authorList>
            <person name="Treitli S.C."/>
            <person name="Kolisko M."/>
            <person name="Husnik F."/>
            <person name="Keeling P."/>
            <person name="Hampl V."/>
        </authorList>
    </citation>
    <scope>NUCLEOTIDE SEQUENCE [LARGE SCALE GENOMIC DNA]</scope>
    <source>
        <strain evidence="3">ST1C</strain>
    </source>
</reference>
<feature type="domain" description="NrS-1 polymerase-like helicase" evidence="2">
    <location>
        <begin position="624"/>
        <end position="735"/>
    </location>
</feature>
<dbReference type="InterPro" id="IPR045455">
    <property type="entry name" value="NrS-1_pol-like_helicase"/>
</dbReference>
<dbReference type="Gene3D" id="3.40.50.300">
    <property type="entry name" value="P-loop containing nucleotide triphosphate hydrolases"/>
    <property type="match status" value="1"/>
</dbReference>
<evidence type="ECO:0000313" key="3">
    <source>
        <dbReference type="EMBL" id="KAA6378431.1"/>
    </source>
</evidence>
<name>A0A5J4V7Y9_9EUKA</name>
<organism evidence="3 4">
    <name type="scientific">Streblomastix strix</name>
    <dbReference type="NCBI Taxonomy" id="222440"/>
    <lineage>
        <taxon>Eukaryota</taxon>
        <taxon>Metamonada</taxon>
        <taxon>Preaxostyla</taxon>
        <taxon>Oxymonadida</taxon>
        <taxon>Streblomastigidae</taxon>
        <taxon>Streblomastix</taxon>
    </lineage>
</organism>
<dbReference type="AlphaFoldDB" id="A0A5J4V7Y9"/>
<proteinExistence type="predicted"/>
<protein>
    <recommendedName>
        <fullName evidence="2">NrS-1 polymerase-like helicase domain-containing protein</fullName>
    </recommendedName>
</protein>
<feature type="non-terminal residue" evidence="3">
    <location>
        <position position="1"/>
    </location>
</feature>
<evidence type="ECO:0000259" key="2">
    <source>
        <dbReference type="Pfam" id="PF19263"/>
    </source>
</evidence>
<feature type="region of interest" description="Disordered" evidence="1">
    <location>
        <begin position="1"/>
        <end position="25"/>
    </location>
</feature>
<gene>
    <name evidence="3" type="ORF">EZS28_026041</name>
</gene>